<proteinExistence type="predicted"/>
<dbReference type="AlphaFoldDB" id="A0A8D8CP36"/>
<protein>
    <submittedName>
        <fullName evidence="1">(northern house mosquito) hypothetical protein</fullName>
    </submittedName>
</protein>
<reference evidence="1" key="1">
    <citation type="submission" date="2021-05" db="EMBL/GenBank/DDBJ databases">
        <authorList>
            <person name="Alioto T."/>
            <person name="Alioto T."/>
            <person name="Gomez Garrido J."/>
        </authorList>
    </citation>
    <scope>NUCLEOTIDE SEQUENCE</scope>
</reference>
<name>A0A8D8CP36_CULPI</name>
<dbReference type="EMBL" id="HBUE01130566">
    <property type="protein sequence ID" value="CAG6496255.1"/>
    <property type="molecule type" value="Transcribed_RNA"/>
</dbReference>
<evidence type="ECO:0000313" key="1">
    <source>
        <dbReference type="EMBL" id="CAG6496249.1"/>
    </source>
</evidence>
<dbReference type="EMBL" id="HBUE01130564">
    <property type="protein sequence ID" value="CAG6496249.1"/>
    <property type="molecule type" value="Transcribed_RNA"/>
</dbReference>
<organism evidence="1">
    <name type="scientific">Culex pipiens</name>
    <name type="common">House mosquito</name>
    <dbReference type="NCBI Taxonomy" id="7175"/>
    <lineage>
        <taxon>Eukaryota</taxon>
        <taxon>Metazoa</taxon>
        <taxon>Ecdysozoa</taxon>
        <taxon>Arthropoda</taxon>
        <taxon>Hexapoda</taxon>
        <taxon>Insecta</taxon>
        <taxon>Pterygota</taxon>
        <taxon>Neoptera</taxon>
        <taxon>Endopterygota</taxon>
        <taxon>Diptera</taxon>
        <taxon>Nematocera</taxon>
        <taxon>Culicoidea</taxon>
        <taxon>Culicidae</taxon>
        <taxon>Culicinae</taxon>
        <taxon>Culicini</taxon>
        <taxon>Culex</taxon>
        <taxon>Culex</taxon>
    </lineage>
</organism>
<sequence length="107" mass="12378">MSNTTPLKQCYTIYLLHNEKLAYTKEQTLNRLYKHPAPRSGCQHVAWFLVAILPVRLAHDRIEPVRYLARVAIVPDAVQFPVEVQNVRLLRRALAAQLGERGHDRPR</sequence>
<accession>A0A8D8CP36</accession>
<dbReference type="EMBL" id="HBUE01130565">
    <property type="protein sequence ID" value="CAG6496252.1"/>
    <property type="molecule type" value="Transcribed_RNA"/>
</dbReference>